<keyword evidence="1" id="KW-0812">Transmembrane</keyword>
<feature type="transmembrane region" description="Helical" evidence="1">
    <location>
        <begin position="22"/>
        <end position="49"/>
    </location>
</feature>
<reference evidence="2 3" key="1">
    <citation type="journal article" date="2018" name="Nat. Genet.">
        <title>The Rosa genome provides new insights in the design of modern roses.</title>
        <authorList>
            <person name="Bendahmane M."/>
        </authorList>
    </citation>
    <scope>NUCLEOTIDE SEQUENCE [LARGE SCALE GENOMIC DNA]</scope>
    <source>
        <strain evidence="3">cv. Old Blush</strain>
    </source>
</reference>
<comment type="caution">
    <text evidence="2">The sequence shown here is derived from an EMBL/GenBank/DDBJ whole genome shotgun (WGS) entry which is preliminary data.</text>
</comment>
<keyword evidence="2" id="KW-0239">DNA-directed DNA polymerase</keyword>
<name>A0A2P6QUK0_ROSCH</name>
<keyword evidence="2" id="KW-0548">Nucleotidyltransferase</keyword>
<evidence type="ECO:0000313" key="2">
    <source>
        <dbReference type="EMBL" id="PRQ37819.1"/>
    </source>
</evidence>
<evidence type="ECO:0000313" key="3">
    <source>
        <dbReference type="Proteomes" id="UP000238479"/>
    </source>
</evidence>
<evidence type="ECO:0000256" key="1">
    <source>
        <dbReference type="SAM" id="Phobius"/>
    </source>
</evidence>
<keyword evidence="3" id="KW-1185">Reference proteome</keyword>
<keyword evidence="2" id="KW-0808">Transferase</keyword>
<protein>
    <submittedName>
        <fullName evidence="2">Putative DNA-directed DNA polymerase</fullName>
        <ecNumber evidence="2">2.7.7.7</ecNumber>
    </submittedName>
</protein>
<accession>A0A2P6QUK0</accession>
<keyword evidence="1" id="KW-1133">Transmembrane helix</keyword>
<proteinExistence type="predicted"/>
<keyword evidence="1" id="KW-0472">Membrane</keyword>
<dbReference type="EC" id="2.7.7.7" evidence="2"/>
<sequence length="50" mass="5866">MPVARPETSDSRVIAHVGMDCFYVQVVFIILIICDCRLLWTLVIFHCFFF</sequence>
<dbReference type="GO" id="GO:0003887">
    <property type="term" value="F:DNA-directed DNA polymerase activity"/>
    <property type="evidence" value="ECO:0007669"/>
    <property type="project" value="UniProtKB-KW"/>
</dbReference>
<dbReference type="STRING" id="74649.A0A2P6QUK0"/>
<dbReference type="EMBL" id="PDCK01000042">
    <property type="protein sequence ID" value="PRQ37819.1"/>
    <property type="molecule type" value="Genomic_DNA"/>
</dbReference>
<dbReference type="Proteomes" id="UP000238479">
    <property type="component" value="Chromosome 4"/>
</dbReference>
<dbReference type="Gramene" id="PRQ37819">
    <property type="protein sequence ID" value="PRQ37819"/>
    <property type="gene ID" value="RchiOBHm_Chr4g0406911"/>
</dbReference>
<organism evidence="2 3">
    <name type="scientific">Rosa chinensis</name>
    <name type="common">China rose</name>
    <dbReference type="NCBI Taxonomy" id="74649"/>
    <lineage>
        <taxon>Eukaryota</taxon>
        <taxon>Viridiplantae</taxon>
        <taxon>Streptophyta</taxon>
        <taxon>Embryophyta</taxon>
        <taxon>Tracheophyta</taxon>
        <taxon>Spermatophyta</taxon>
        <taxon>Magnoliopsida</taxon>
        <taxon>eudicotyledons</taxon>
        <taxon>Gunneridae</taxon>
        <taxon>Pentapetalae</taxon>
        <taxon>rosids</taxon>
        <taxon>fabids</taxon>
        <taxon>Rosales</taxon>
        <taxon>Rosaceae</taxon>
        <taxon>Rosoideae</taxon>
        <taxon>Rosoideae incertae sedis</taxon>
        <taxon>Rosa</taxon>
    </lineage>
</organism>
<gene>
    <name evidence="2" type="ORF">RchiOBHm_Chr4g0406911</name>
</gene>
<dbReference type="AlphaFoldDB" id="A0A2P6QUK0"/>